<organism evidence="1 2">
    <name type="scientific">Teratosphaeria nubilosa</name>
    <dbReference type="NCBI Taxonomy" id="161662"/>
    <lineage>
        <taxon>Eukaryota</taxon>
        <taxon>Fungi</taxon>
        <taxon>Dikarya</taxon>
        <taxon>Ascomycota</taxon>
        <taxon>Pezizomycotina</taxon>
        <taxon>Dothideomycetes</taxon>
        <taxon>Dothideomycetidae</taxon>
        <taxon>Mycosphaerellales</taxon>
        <taxon>Teratosphaeriaceae</taxon>
        <taxon>Teratosphaeria</taxon>
    </lineage>
</organism>
<name>A0A6G1LFH1_9PEZI</name>
<proteinExistence type="predicted"/>
<dbReference type="EMBL" id="ML995818">
    <property type="protein sequence ID" value="KAF2771637.1"/>
    <property type="molecule type" value="Genomic_DNA"/>
</dbReference>
<dbReference type="Proteomes" id="UP000799436">
    <property type="component" value="Unassembled WGS sequence"/>
</dbReference>
<keyword evidence="2" id="KW-1185">Reference proteome</keyword>
<evidence type="ECO:0000313" key="1">
    <source>
        <dbReference type="EMBL" id="KAF2771637.1"/>
    </source>
</evidence>
<dbReference type="AlphaFoldDB" id="A0A6G1LFH1"/>
<sequence>MSLIADPPILLPCTTISFALYADSAWAGKVASDAVTSLAASNDAIWYLIHYGNEMPCERSCALKSFSSLSTLRQCFLLL</sequence>
<accession>A0A6G1LFH1</accession>
<evidence type="ECO:0000313" key="2">
    <source>
        <dbReference type="Proteomes" id="UP000799436"/>
    </source>
</evidence>
<protein>
    <submittedName>
        <fullName evidence="1">Uncharacterized protein</fullName>
    </submittedName>
</protein>
<gene>
    <name evidence="1" type="ORF">EJ03DRAFT_20432</name>
</gene>
<reference evidence="1" key="1">
    <citation type="journal article" date="2020" name="Stud. Mycol.">
        <title>101 Dothideomycetes genomes: a test case for predicting lifestyles and emergence of pathogens.</title>
        <authorList>
            <person name="Haridas S."/>
            <person name="Albert R."/>
            <person name="Binder M."/>
            <person name="Bloem J."/>
            <person name="Labutti K."/>
            <person name="Salamov A."/>
            <person name="Andreopoulos B."/>
            <person name="Baker S."/>
            <person name="Barry K."/>
            <person name="Bills G."/>
            <person name="Bluhm B."/>
            <person name="Cannon C."/>
            <person name="Castanera R."/>
            <person name="Culley D."/>
            <person name="Daum C."/>
            <person name="Ezra D."/>
            <person name="Gonzalez J."/>
            <person name="Henrissat B."/>
            <person name="Kuo A."/>
            <person name="Liang C."/>
            <person name="Lipzen A."/>
            <person name="Lutzoni F."/>
            <person name="Magnuson J."/>
            <person name="Mondo S."/>
            <person name="Nolan M."/>
            <person name="Ohm R."/>
            <person name="Pangilinan J."/>
            <person name="Park H.-J."/>
            <person name="Ramirez L."/>
            <person name="Alfaro M."/>
            <person name="Sun H."/>
            <person name="Tritt A."/>
            <person name="Yoshinaga Y."/>
            <person name="Zwiers L.-H."/>
            <person name="Turgeon B."/>
            <person name="Goodwin S."/>
            <person name="Spatafora J."/>
            <person name="Crous P."/>
            <person name="Grigoriev I."/>
        </authorList>
    </citation>
    <scope>NUCLEOTIDE SEQUENCE</scope>
    <source>
        <strain evidence="1">CBS 116005</strain>
    </source>
</reference>